<evidence type="ECO:0000256" key="1">
    <source>
        <dbReference type="SAM" id="MobiDB-lite"/>
    </source>
</evidence>
<keyword evidence="4" id="KW-1185">Reference proteome</keyword>
<dbReference type="EMBL" id="JAMKFB020000013">
    <property type="protein sequence ID" value="KAL0177520.1"/>
    <property type="molecule type" value="Genomic_DNA"/>
</dbReference>
<name>A0ABD0PUX2_CIRMR</name>
<gene>
    <name evidence="3" type="ORF">M9458_026414</name>
</gene>
<feature type="non-terminal residue" evidence="3">
    <location>
        <position position="213"/>
    </location>
</feature>
<evidence type="ECO:0000313" key="4">
    <source>
        <dbReference type="Proteomes" id="UP001529510"/>
    </source>
</evidence>
<dbReference type="Gene3D" id="3.10.110.10">
    <property type="entry name" value="Ubiquitin Conjugating Enzyme"/>
    <property type="match status" value="1"/>
</dbReference>
<comment type="caution">
    <text evidence="3">The sequence shown here is derived from an EMBL/GenBank/DDBJ whole genome shotgun (WGS) entry which is preliminary data.</text>
</comment>
<protein>
    <recommendedName>
        <fullName evidence="2">RWD domain-containing protein</fullName>
    </recommendedName>
</protein>
<feature type="region of interest" description="Disordered" evidence="1">
    <location>
        <begin position="164"/>
        <end position="213"/>
    </location>
</feature>
<dbReference type="Proteomes" id="UP001529510">
    <property type="component" value="Unassembled WGS sequence"/>
</dbReference>
<dbReference type="InterPro" id="IPR016135">
    <property type="entry name" value="UBQ-conjugating_enzyme/RWD"/>
</dbReference>
<accession>A0ABD0PUX2</accession>
<sequence>SSALSPQTSNLPSQEECVAMRQEEALALTAIYGDRFCERISSRVWTIQLDLLWLDKSQNKIPDSANCKKQEFCKASQPGFSSTEAPVYQLEIRFQPGSLYPFQPPFVAFSSTDDSLVTEHLFGRALSAAQEGEPVVYTLISCLEEDGPVRELLSAAHHKYSAPPPVLAPPTVTPSRIRSSRNTVENSITTNTATRDRSVNTSEITNHKVRQKE</sequence>
<dbReference type="SUPFAM" id="SSF54495">
    <property type="entry name" value="UBC-like"/>
    <property type="match status" value="1"/>
</dbReference>
<dbReference type="Pfam" id="PF05773">
    <property type="entry name" value="RWD"/>
    <property type="match status" value="1"/>
</dbReference>
<evidence type="ECO:0000259" key="2">
    <source>
        <dbReference type="Pfam" id="PF05773"/>
    </source>
</evidence>
<dbReference type="CDD" id="cd23825">
    <property type="entry name" value="RWD_DHX57"/>
    <property type="match status" value="1"/>
</dbReference>
<feature type="non-terminal residue" evidence="3">
    <location>
        <position position="1"/>
    </location>
</feature>
<feature type="compositionally biased region" description="Polar residues" evidence="1">
    <location>
        <begin position="176"/>
        <end position="204"/>
    </location>
</feature>
<organism evidence="3 4">
    <name type="scientific">Cirrhinus mrigala</name>
    <name type="common">Mrigala</name>
    <dbReference type="NCBI Taxonomy" id="683832"/>
    <lineage>
        <taxon>Eukaryota</taxon>
        <taxon>Metazoa</taxon>
        <taxon>Chordata</taxon>
        <taxon>Craniata</taxon>
        <taxon>Vertebrata</taxon>
        <taxon>Euteleostomi</taxon>
        <taxon>Actinopterygii</taxon>
        <taxon>Neopterygii</taxon>
        <taxon>Teleostei</taxon>
        <taxon>Ostariophysi</taxon>
        <taxon>Cypriniformes</taxon>
        <taxon>Cyprinidae</taxon>
        <taxon>Labeoninae</taxon>
        <taxon>Labeonini</taxon>
        <taxon>Cirrhinus</taxon>
    </lineage>
</organism>
<evidence type="ECO:0000313" key="3">
    <source>
        <dbReference type="EMBL" id="KAL0177520.1"/>
    </source>
</evidence>
<dbReference type="InterPro" id="IPR006575">
    <property type="entry name" value="RWD_dom"/>
</dbReference>
<reference evidence="3 4" key="1">
    <citation type="submission" date="2024-05" db="EMBL/GenBank/DDBJ databases">
        <title>Genome sequencing and assembly of Indian major carp, Cirrhinus mrigala (Hamilton, 1822).</title>
        <authorList>
            <person name="Mohindra V."/>
            <person name="Chowdhury L.M."/>
            <person name="Lal K."/>
            <person name="Jena J.K."/>
        </authorList>
    </citation>
    <scope>NUCLEOTIDE SEQUENCE [LARGE SCALE GENOMIC DNA]</scope>
    <source>
        <strain evidence="3">CM1030</strain>
        <tissue evidence="3">Blood</tissue>
    </source>
</reference>
<dbReference type="AlphaFoldDB" id="A0ABD0PUX2"/>
<proteinExistence type="predicted"/>
<feature type="domain" description="RWD" evidence="2">
    <location>
        <begin position="20"/>
        <end position="145"/>
    </location>
</feature>